<evidence type="ECO:0000313" key="2">
    <source>
        <dbReference type="EMBL" id="QDP94590.1"/>
    </source>
</evidence>
<dbReference type="RefSeq" id="WP_143984579.1">
    <property type="nucleotide sequence ID" value="NZ_CP041692.1"/>
</dbReference>
<feature type="domain" description="Glycosyltransferase 2-like" evidence="1">
    <location>
        <begin position="10"/>
        <end position="135"/>
    </location>
</feature>
<protein>
    <submittedName>
        <fullName evidence="2">Glycosyltransferase family 2 protein</fullName>
    </submittedName>
</protein>
<dbReference type="PANTHER" id="PTHR43179:SF7">
    <property type="entry name" value="RHAMNOSYLTRANSFERASE WBBL"/>
    <property type="match status" value="1"/>
</dbReference>
<dbReference type="EMBL" id="CP041692">
    <property type="protein sequence ID" value="QDP94590.1"/>
    <property type="molecule type" value="Genomic_DNA"/>
</dbReference>
<organism evidence="2 3">
    <name type="scientific">Microlunatus elymi</name>
    <dbReference type="NCBI Taxonomy" id="2596828"/>
    <lineage>
        <taxon>Bacteria</taxon>
        <taxon>Bacillati</taxon>
        <taxon>Actinomycetota</taxon>
        <taxon>Actinomycetes</taxon>
        <taxon>Propionibacteriales</taxon>
        <taxon>Propionibacteriaceae</taxon>
        <taxon>Microlunatus</taxon>
    </lineage>
</organism>
<evidence type="ECO:0000313" key="3">
    <source>
        <dbReference type="Proteomes" id="UP000319263"/>
    </source>
</evidence>
<keyword evidence="3" id="KW-1185">Reference proteome</keyword>
<dbReference type="InterPro" id="IPR001173">
    <property type="entry name" value="Glyco_trans_2-like"/>
</dbReference>
<dbReference type="InterPro" id="IPR029044">
    <property type="entry name" value="Nucleotide-diphossugar_trans"/>
</dbReference>
<dbReference type="GO" id="GO:0016740">
    <property type="term" value="F:transferase activity"/>
    <property type="evidence" value="ECO:0007669"/>
    <property type="project" value="UniProtKB-KW"/>
</dbReference>
<reference evidence="2 3" key="1">
    <citation type="submission" date="2019-07" db="EMBL/GenBank/DDBJ databases">
        <title>Microlunatus dokdonensis sp. nov. isolated from the rhizospheric soil of the wild plant Elymus tsukushiensis.</title>
        <authorList>
            <person name="Ghim S.-Y."/>
            <person name="Hwang Y.-J."/>
            <person name="Son J.-S."/>
            <person name="Shin J.-H."/>
        </authorList>
    </citation>
    <scope>NUCLEOTIDE SEQUENCE [LARGE SCALE GENOMIC DNA]</scope>
    <source>
        <strain evidence="2 3">KUDC0627</strain>
    </source>
</reference>
<dbReference type="Proteomes" id="UP000319263">
    <property type="component" value="Chromosome"/>
</dbReference>
<dbReference type="PANTHER" id="PTHR43179">
    <property type="entry name" value="RHAMNOSYLTRANSFERASE WBBL"/>
    <property type="match status" value="1"/>
</dbReference>
<keyword evidence="2" id="KW-0808">Transferase</keyword>
<dbReference type="Pfam" id="PF00535">
    <property type="entry name" value="Glycos_transf_2"/>
    <property type="match status" value="1"/>
</dbReference>
<evidence type="ECO:0000259" key="1">
    <source>
        <dbReference type="Pfam" id="PF00535"/>
    </source>
</evidence>
<name>A0A516PTY5_9ACTN</name>
<dbReference type="Gene3D" id="3.90.550.10">
    <property type="entry name" value="Spore Coat Polysaccharide Biosynthesis Protein SpsA, Chain A"/>
    <property type="match status" value="1"/>
</dbReference>
<dbReference type="AlphaFoldDB" id="A0A516PTY5"/>
<dbReference type="SUPFAM" id="SSF53448">
    <property type="entry name" value="Nucleotide-diphospho-sugar transferases"/>
    <property type="match status" value="1"/>
</dbReference>
<gene>
    <name evidence="2" type="ORF">FOE78_00480</name>
</gene>
<sequence>MTRRHFTAITIAIITYNSADHIEKLIDGIPAAAAGLDTRIIVVDNSSSDDTIERVRRHPDVLLISAGGNTGYSGGINIAREQAIDGAPVAVLNPDLILKPGTLSRLVTELESSETIGIAVPQLTKPDGAIFRHLRREPTPAGALGEALFGAHWSARPRSLVEILQRDTDYVADHDVDWAGAALWVISPECDRAVGAWDAERYFLFSEETDYAYRARRLGFRVRYVSAAQAVHEGSGSGTATILLALLSVNRIRHIERTRTRWVALRFRAAVVVQHLLRAHREENRLTLKYLLSRRSWDRLPHGDPPAPRVLSSIGSKDGAA</sequence>
<proteinExistence type="predicted"/>
<dbReference type="OrthoDB" id="9771846at2"/>
<dbReference type="KEGG" id="mik:FOE78_00480"/>
<accession>A0A516PTY5</accession>